<dbReference type="PROSITE" id="PS51462">
    <property type="entry name" value="NUDIX"/>
    <property type="match status" value="1"/>
</dbReference>
<feature type="chain" id="PRO_5035593771" description="Nudix hydrolase domain-containing protein" evidence="1">
    <location>
        <begin position="30"/>
        <end position="279"/>
    </location>
</feature>
<dbReference type="EMBL" id="HBEB01012154">
    <property type="protein sequence ID" value="CAD8273546.1"/>
    <property type="molecule type" value="Transcribed_RNA"/>
</dbReference>
<reference evidence="3" key="1">
    <citation type="submission" date="2021-01" db="EMBL/GenBank/DDBJ databases">
        <authorList>
            <person name="Corre E."/>
            <person name="Pelletier E."/>
            <person name="Niang G."/>
            <person name="Scheremetjew M."/>
            <person name="Finn R."/>
            <person name="Kale V."/>
            <person name="Holt S."/>
            <person name="Cochrane G."/>
            <person name="Meng A."/>
            <person name="Brown T."/>
            <person name="Cohen L."/>
        </authorList>
    </citation>
    <scope>NUCLEOTIDE SEQUENCE</scope>
    <source>
        <strain evidence="3">RCC1537</strain>
    </source>
</reference>
<dbReference type="InterPro" id="IPR015797">
    <property type="entry name" value="NUDIX_hydrolase-like_dom_sf"/>
</dbReference>
<dbReference type="Pfam" id="PF00293">
    <property type="entry name" value="NUDIX"/>
    <property type="match status" value="1"/>
</dbReference>
<dbReference type="Gene3D" id="3.90.79.10">
    <property type="entry name" value="Nucleoside Triphosphate Pyrophosphohydrolase"/>
    <property type="match status" value="1"/>
</dbReference>
<sequence>MVARRAAVLRGAAMILILPFHLCARAADAASEPPVELYALRLGARARAIKAFGDAADLPDLREIGDDALRSLGRAVPIGEAHSRGLLHRGVWLFVRDARGRVMLMRRSERTVTCPSAWSLVGEHSTVGETWKQTARRALTEELGVPASLVPHRVELLGMPVLFRCDYLADGGWLGGAGRKMDLQATALLSVRLPDGVLSLLRFDADVAETRWTTLPSLARLVRLSDARVDGPRRAAATGRVSAPSNGTRFCNWRIRALLALALGRLQRHDRESRGKLLG</sequence>
<dbReference type="EMBL" id="JAGTXO010000009">
    <property type="protein sequence ID" value="KAG8465907.1"/>
    <property type="molecule type" value="Genomic_DNA"/>
</dbReference>
<proteinExistence type="predicted"/>
<dbReference type="OrthoDB" id="510307at2759"/>
<evidence type="ECO:0000313" key="4">
    <source>
        <dbReference type="EMBL" id="KAG8465907.1"/>
    </source>
</evidence>
<dbReference type="Proteomes" id="UP000751190">
    <property type="component" value="Unassembled WGS sequence"/>
</dbReference>
<organism evidence="3">
    <name type="scientific">Diacronema lutheri</name>
    <name type="common">Unicellular marine alga</name>
    <name type="synonym">Monochrysis lutheri</name>
    <dbReference type="NCBI Taxonomy" id="2081491"/>
    <lineage>
        <taxon>Eukaryota</taxon>
        <taxon>Haptista</taxon>
        <taxon>Haptophyta</taxon>
        <taxon>Pavlovophyceae</taxon>
        <taxon>Pavlovales</taxon>
        <taxon>Pavlovaceae</taxon>
        <taxon>Diacronema</taxon>
    </lineage>
</organism>
<feature type="signal peptide" evidence="1">
    <location>
        <begin position="1"/>
        <end position="29"/>
    </location>
</feature>
<dbReference type="AlphaFoldDB" id="A0A7R9UQX7"/>
<evidence type="ECO:0000313" key="5">
    <source>
        <dbReference type="Proteomes" id="UP000751190"/>
    </source>
</evidence>
<accession>A0A7R9UQX7</accession>
<evidence type="ECO:0000259" key="2">
    <source>
        <dbReference type="PROSITE" id="PS51462"/>
    </source>
</evidence>
<evidence type="ECO:0000313" key="3">
    <source>
        <dbReference type="EMBL" id="CAD8273546.1"/>
    </source>
</evidence>
<gene>
    <name evidence="4" type="ORF">KFE25_005477</name>
    <name evidence="3" type="ORF">PLUT1463_LOCUS7861</name>
</gene>
<dbReference type="InterPro" id="IPR000086">
    <property type="entry name" value="NUDIX_hydrolase_dom"/>
</dbReference>
<dbReference type="SUPFAM" id="SSF55811">
    <property type="entry name" value="Nudix"/>
    <property type="match status" value="1"/>
</dbReference>
<name>A0A7R9UQX7_DIALT</name>
<reference evidence="4" key="2">
    <citation type="submission" date="2021-05" db="EMBL/GenBank/DDBJ databases">
        <title>The genome of the haptophyte Pavlova lutheri (Diacronema luteri, Pavlovales) - a model for lipid biosynthesis in eukaryotic algae.</title>
        <authorList>
            <person name="Hulatt C.J."/>
            <person name="Posewitz M.C."/>
        </authorList>
    </citation>
    <scope>NUCLEOTIDE SEQUENCE</scope>
    <source>
        <strain evidence="4">NIVA-4/92</strain>
    </source>
</reference>
<feature type="domain" description="Nudix hydrolase" evidence="2">
    <location>
        <begin position="86"/>
        <end position="237"/>
    </location>
</feature>
<protein>
    <recommendedName>
        <fullName evidence="2">Nudix hydrolase domain-containing protein</fullName>
    </recommendedName>
</protein>
<keyword evidence="5" id="KW-1185">Reference proteome</keyword>
<keyword evidence="1" id="KW-0732">Signal</keyword>
<evidence type="ECO:0000256" key="1">
    <source>
        <dbReference type="SAM" id="SignalP"/>
    </source>
</evidence>